<keyword evidence="1" id="KW-0812">Transmembrane</keyword>
<dbReference type="Pfam" id="PF08592">
    <property type="entry name" value="Anthrone_oxy"/>
    <property type="match status" value="1"/>
</dbReference>
<keyword evidence="1" id="KW-1133">Transmembrane helix</keyword>
<dbReference type="RefSeq" id="WP_136962774.1">
    <property type="nucleotide sequence ID" value="NZ_CP039690.1"/>
</dbReference>
<dbReference type="AlphaFoldDB" id="A0A4D7B971"/>
<accession>A0A4D7B971</accession>
<dbReference type="Proteomes" id="UP000298781">
    <property type="component" value="Chromosome"/>
</dbReference>
<evidence type="ECO:0000256" key="1">
    <source>
        <dbReference type="SAM" id="Phobius"/>
    </source>
</evidence>
<name>A0A4D7B971_9HYPH</name>
<organism evidence="2 3">
    <name type="scientific">Phreatobacter stygius</name>
    <dbReference type="NCBI Taxonomy" id="1940610"/>
    <lineage>
        <taxon>Bacteria</taxon>
        <taxon>Pseudomonadati</taxon>
        <taxon>Pseudomonadota</taxon>
        <taxon>Alphaproteobacteria</taxon>
        <taxon>Hyphomicrobiales</taxon>
        <taxon>Phreatobacteraceae</taxon>
        <taxon>Phreatobacter</taxon>
    </lineage>
</organism>
<keyword evidence="3" id="KW-1185">Reference proteome</keyword>
<gene>
    <name evidence="2" type="ORF">E8M01_25835</name>
</gene>
<dbReference type="InterPro" id="IPR013901">
    <property type="entry name" value="Anthrone_oxy"/>
</dbReference>
<sequence>MTIRLVFHILAICGAATFAGAMLNIGLSFGAYWKRLPPAEFLDWFGANGWLIGRTIPLFVVPTFIGLAGALWLDWNAPVARGLWLASLAAMIGIGVITFAWHIPTNNAFAAKSIALADIRATLDLWLQLHAVRILLGLASAVLGVVAISR</sequence>
<dbReference type="OrthoDB" id="7839936at2"/>
<keyword evidence="1" id="KW-0472">Membrane</keyword>
<proteinExistence type="predicted"/>
<dbReference type="KEGG" id="pstg:E8M01_25835"/>
<evidence type="ECO:0000313" key="3">
    <source>
        <dbReference type="Proteomes" id="UP000298781"/>
    </source>
</evidence>
<evidence type="ECO:0000313" key="2">
    <source>
        <dbReference type="EMBL" id="QCI67343.1"/>
    </source>
</evidence>
<dbReference type="EMBL" id="CP039690">
    <property type="protein sequence ID" value="QCI67343.1"/>
    <property type="molecule type" value="Genomic_DNA"/>
</dbReference>
<protein>
    <submittedName>
        <fullName evidence="2">DUF1772 domain-containing protein</fullName>
    </submittedName>
</protein>
<feature type="transmembrane region" description="Helical" evidence="1">
    <location>
        <begin position="54"/>
        <end position="75"/>
    </location>
</feature>
<feature type="transmembrane region" description="Helical" evidence="1">
    <location>
        <begin position="125"/>
        <end position="148"/>
    </location>
</feature>
<feature type="transmembrane region" description="Helical" evidence="1">
    <location>
        <begin position="82"/>
        <end position="103"/>
    </location>
</feature>
<reference evidence="2 3" key="1">
    <citation type="submission" date="2019-04" db="EMBL/GenBank/DDBJ databases">
        <title>Phreatobacter aquaticus sp. nov.</title>
        <authorList>
            <person name="Choi A."/>
        </authorList>
    </citation>
    <scope>NUCLEOTIDE SEQUENCE [LARGE SCALE GENOMIC DNA]</scope>
    <source>
        <strain evidence="2 3">KCTC 52518</strain>
    </source>
</reference>